<dbReference type="Gene3D" id="3.30.9.10">
    <property type="entry name" value="D-Amino Acid Oxidase, subunit A, domain 2"/>
    <property type="match status" value="1"/>
</dbReference>
<feature type="domain" description="FAD dependent oxidoreductase" evidence="2">
    <location>
        <begin position="7"/>
        <end position="396"/>
    </location>
</feature>
<evidence type="ECO:0000256" key="1">
    <source>
        <dbReference type="ARBA" id="ARBA00023002"/>
    </source>
</evidence>
<dbReference type="Pfam" id="PF01266">
    <property type="entry name" value="DAO"/>
    <property type="match status" value="1"/>
</dbReference>
<gene>
    <name evidence="3" type="ORF">ACFFGY_02735</name>
</gene>
<reference evidence="3 4" key="1">
    <citation type="submission" date="2024-09" db="EMBL/GenBank/DDBJ databases">
        <authorList>
            <person name="Sun Q."/>
            <person name="Mori K."/>
        </authorList>
    </citation>
    <scope>NUCLEOTIDE SEQUENCE [LARGE SCALE GENOMIC DNA]</scope>
    <source>
        <strain evidence="3 4">TBRC 5777</strain>
    </source>
</reference>
<name>A0ABV6JPB0_9PROT</name>
<proteinExistence type="predicted"/>
<dbReference type="InterPro" id="IPR036188">
    <property type="entry name" value="FAD/NAD-bd_sf"/>
</dbReference>
<dbReference type="EMBL" id="JBHLUN010000002">
    <property type="protein sequence ID" value="MFC0407147.1"/>
    <property type="molecule type" value="Genomic_DNA"/>
</dbReference>
<accession>A0ABV6JPB0</accession>
<dbReference type="PROSITE" id="PS51257">
    <property type="entry name" value="PROKAR_LIPOPROTEIN"/>
    <property type="match status" value="1"/>
</dbReference>
<comment type="caution">
    <text evidence="3">The sequence shown here is derived from an EMBL/GenBank/DDBJ whole genome shotgun (WGS) entry which is preliminary data.</text>
</comment>
<dbReference type="PANTHER" id="PTHR13847">
    <property type="entry name" value="SARCOSINE DEHYDROGENASE-RELATED"/>
    <property type="match status" value="1"/>
</dbReference>
<keyword evidence="4" id="KW-1185">Reference proteome</keyword>
<dbReference type="InterPro" id="IPR006076">
    <property type="entry name" value="FAD-dep_OxRdtase"/>
</dbReference>
<evidence type="ECO:0000259" key="2">
    <source>
        <dbReference type="Pfam" id="PF01266"/>
    </source>
</evidence>
<dbReference type="Proteomes" id="UP001589865">
    <property type="component" value="Unassembled WGS sequence"/>
</dbReference>
<dbReference type="SUPFAM" id="SSF54373">
    <property type="entry name" value="FAD-linked reductases, C-terminal domain"/>
    <property type="match status" value="1"/>
</dbReference>
<dbReference type="Gene3D" id="3.50.50.60">
    <property type="entry name" value="FAD/NAD(P)-binding domain"/>
    <property type="match status" value="2"/>
</dbReference>
<protein>
    <submittedName>
        <fullName evidence="3">NAD(P)/FAD-dependent oxidoreductase</fullName>
        <ecNumber evidence="3">1.-.-.-</ecNumber>
    </submittedName>
</protein>
<evidence type="ECO:0000313" key="3">
    <source>
        <dbReference type="EMBL" id="MFC0407147.1"/>
    </source>
</evidence>
<sequence>MAEPREVVVIGAGLVGLACAMTLQASGHTVTVLDPEGPGEGATMGNPGGLSVSSIFPTAVPGIHRKVPGWLLDPLGPLSIRWRHLPALAPWLWHFLRAATPAQVERAMRALHALTAPALEAYAPLLARAGAEDLVRHDGHLMVYRSAEAMRAEAGAWRRRAELGIAVTELSGGAVQEMEPALDPAYGYARLVPGNGHCTDPRGLARRFAEAIARDGGTLRLLPATGFVLADGRVRAVRTPEGDLPADAVVLAAGAASAPLAALLGDRVPLEAERGYHAEIPDSPVQLRRPVFATGEKIFAAAMRSGLRFAGTAEFARPGTPPDWRRAEGLLRLGRGLFPALREPSGKTTRWMGMRPSTPDSLPAIGQASGAANAFHAFGHGHIGVTGAAMTGRIIDALVAGRTPPVPLEPYRPSRFAEPGCAASSQAA</sequence>
<dbReference type="GO" id="GO:0016491">
    <property type="term" value="F:oxidoreductase activity"/>
    <property type="evidence" value="ECO:0007669"/>
    <property type="project" value="UniProtKB-KW"/>
</dbReference>
<evidence type="ECO:0000313" key="4">
    <source>
        <dbReference type="Proteomes" id="UP001589865"/>
    </source>
</evidence>
<dbReference type="SUPFAM" id="SSF51905">
    <property type="entry name" value="FAD/NAD(P)-binding domain"/>
    <property type="match status" value="1"/>
</dbReference>
<dbReference type="EC" id="1.-.-.-" evidence="3"/>
<organism evidence="3 4">
    <name type="scientific">Roseomonas elaeocarpi</name>
    <dbReference type="NCBI Taxonomy" id="907779"/>
    <lineage>
        <taxon>Bacteria</taxon>
        <taxon>Pseudomonadati</taxon>
        <taxon>Pseudomonadota</taxon>
        <taxon>Alphaproteobacteria</taxon>
        <taxon>Acetobacterales</taxon>
        <taxon>Roseomonadaceae</taxon>
        <taxon>Roseomonas</taxon>
    </lineage>
</organism>
<dbReference type="RefSeq" id="WP_377042839.1">
    <property type="nucleotide sequence ID" value="NZ_JBHLUN010000002.1"/>
</dbReference>
<dbReference type="PANTHER" id="PTHR13847:SF289">
    <property type="entry name" value="GLYCINE OXIDASE"/>
    <property type="match status" value="1"/>
</dbReference>
<keyword evidence="1 3" id="KW-0560">Oxidoreductase</keyword>